<dbReference type="InterPro" id="IPR001223">
    <property type="entry name" value="Glyco_hydro18_cat"/>
</dbReference>
<keyword evidence="7" id="KW-1185">Reference proteome</keyword>
<dbReference type="Gene3D" id="3.20.20.80">
    <property type="entry name" value="Glycosidases"/>
    <property type="match status" value="1"/>
</dbReference>
<dbReference type="Proteomes" id="UP001162164">
    <property type="component" value="Unassembled WGS sequence"/>
</dbReference>
<comment type="similarity">
    <text evidence="4">Belongs to the glycosyl hydrolase 18 family.</text>
</comment>
<evidence type="ECO:0000256" key="3">
    <source>
        <dbReference type="RuleBase" id="RU000489"/>
    </source>
</evidence>
<dbReference type="PROSITE" id="PS01095">
    <property type="entry name" value="GH18_1"/>
    <property type="match status" value="1"/>
</dbReference>
<accession>A0ABQ9IVX2</accession>
<comment type="caution">
    <text evidence="6">The sequence shown here is derived from an EMBL/GenBank/DDBJ whole genome shotgun (WGS) entry which is preliminary data.</text>
</comment>
<organism evidence="6 7">
    <name type="scientific">Molorchus minor</name>
    <dbReference type="NCBI Taxonomy" id="1323400"/>
    <lineage>
        <taxon>Eukaryota</taxon>
        <taxon>Metazoa</taxon>
        <taxon>Ecdysozoa</taxon>
        <taxon>Arthropoda</taxon>
        <taxon>Hexapoda</taxon>
        <taxon>Insecta</taxon>
        <taxon>Pterygota</taxon>
        <taxon>Neoptera</taxon>
        <taxon>Endopterygota</taxon>
        <taxon>Coleoptera</taxon>
        <taxon>Polyphaga</taxon>
        <taxon>Cucujiformia</taxon>
        <taxon>Chrysomeloidea</taxon>
        <taxon>Cerambycidae</taxon>
        <taxon>Lamiinae</taxon>
        <taxon>Monochamini</taxon>
        <taxon>Molorchus</taxon>
    </lineage>
</organism>
<evidence type="ECO:0000256" key="4">
    <source>
        <dbReference type="RuleBase" id="RU004453"/>
    </source>
</evidence>
<dbReference type="InterPro" id="IPR017853">
    <property type="entry name" value="GH"/>
</dbReference>
<dbReference type="EMBL" id="JAPWTJ010002248">
    <property type="protein sequence ID" value="KAJ8967068.1"/>
    <property type="molecule type" value="Genomic_DNA"/>
</dbReference>
<dbReference type="InterPro" id="IPR001579">
    <property type="entry name" value="Glyco_hydro_18_chit_AS"/>
</dbReference>
<name>A0ABQ9IVX2_9CUCU</name>
<reference evidence="6" key="1">
    <citation type="journal article" date="2023" name="Insect Mol. Biol.">
        <title>Genome sequencing provides insights into the evolution of gene families encoding plant cell wall-degrading enzymes in longhorned beetles.</title>
        <authorList>
            <person name="Shin N.R."/>
            <person name="Okamura Y."/>
            <person name="Kirsch R."/>
            <person name="Pauchet Y."/>
        </authorList>
    </citation>
    <scope>NUCLEOTIDE SEQUENCE</scope>
    <source>
        <strain evidence="6">MMC_N1</strain>
    </source>
</reference>
<dbReference type="InterPro" id="IPR050314">
    <property type="entry name" value="Glycosyl_Hydrlase_18"/>
</dbReference>
<dbReference type="PANTHER" id="PTHR11177">
    <property type="entry name" value="CHITINASE"/>
    <property type="match status" value="1"/>
</dbReference>
<evidence type="ECO:0000313" key="7">
    <source>
        <dbReference type="Proteomes" id="UP001162164"/>
    </source>
</evidence>
<keyword evidence="1 3" id="KW-0378">Hydrolase</keyword>
<evidence type="ECO:0000313" key="6">
    <source>
        <dbReference type="EMBL" id="KAJ8967068.1"/>
    </source>
</evidence>
<dbReference type="PANTHER" id="PTHR11177:SF317">
    <property type="entry name" value="CHITINASE 12-RELATED"/>
    <property type="match status" value="1"/>
</dbReference>
<evidence type="ECO:0000256" key="2">
    <source>
        <dbReference type="ARBA" id="ARBA00023295"/>
    </source>
</evidence>
<sequence>MDVLEELEFDDVIQEFVKLKLRKKYFDLQKVVCYYQGSNGVKLAPPEELDASLCTHINYAFIQIDKNGNLTEQNPKIDIGLSMFTRVTSLKKLNPDLKVLLSVGDTAATWRLILRRDRIFILFKHILFDGLDIDWEKPEPEDAESFLALLEELKKEFENFGWTLSAAVYPNPSNGYNTTEIVKYLDFLNLMTYNYFGGWSIHTGQTSPLFKSSLDSPYEKTYLNVAASINFWLAAGVPKDKLVVGLAFYGRSFTLADADDHGLHAPVTGAGITPSATYRQISLATATGRQFGMMNRKTLTNI</sequence>
<proteinExistence type="inferred from homology"/>
<evidence type="ECO:0000259" key="5">
    <source>
        <dbReference type="PROSITE" id="PS51910"/>
    </source>
</evidence>
<feature type="domain" description="GH18" evidence="5">
    <location>
        <begin position="29"/>
        <end position="302"/>
    </location>
</feature>
<keyword evidence="2 3" id="KW-0326">Glycosidase</keyword>
<dbReference type="SUPFAM" id="SSF51445">
    <property type="entry name" value="(Trans)glycosidases"/>
    <property type="match status" value="1"/>
</dbReference>
<evidence type="ECO:0000256" key="1">
    <source>
        <dbReference type="ARBA" id="ARBA00022801"/>
    </source>
</evidence>
<gene>
    <name evidence="6" type="ORF">NQ317_005967</name>
</gene>
<dbReference type="InterPro" id="IPR011583">
    <property type="entry name" value="Chitinase_II/V-like_cat"/>
</dbReference>
<dbReference type="SMART" id="SM00636">
    <property type="entry name" value="Glyco_18"/>
    <property type="match status" value="1"/>
</dbReference>
<dbReference type="PROSITE" id="PS51910">
    <property type="entry name" value="GH18_2"/>
    <property type="match status" value="1"/>
</dbReference>
<dbReference type="Pfam" id="PF00704">
    <property type="entry name" value="Glyco_hydro_18"/>
    <property type="match status" value="1"/>
</dbReference>
<protein>
    <recommendedName>
        <fullName evidence="5">GH18 domain-containing protein</fullName>
    </recommendedName>
</protein>